<keyword evidence="2" id="KW-1185">Reference proteome</keyword>
<dbReference type="AlphaFoldDB" id="G4NQQ3"/>
<dbReference type="Proteomes" id="UP000002651">
    <property type="component" value="Chromosome"/>
</dbReference>
<evidence type="ECO:0000313" key="2">
    <source>
        <dbReference type="Proteomes" id="UP000002651"/>
    </source>
</evidence>
<proteinExistence type="predicted"/>
<reference evidence="1 2" key="1">
    <citation type="journal article" date="2012" name="J. Bacteriol.">
        <title>Whole-genome sequences of Bacillus subtilis and close relatives.</title>
        <authorList>
            <person name="Earl A.M."/>
            <person name="Eppinger M."/>
            <person name="Fricke W.F."/>
            <person name="Rosovitz M.J."/>
            <person name="Rasko D.A."/>
            <person name="Daugherty S."/>
            <person name="Losick R."/>
            <person name="Kolter R."/>
            <person name="Ravel J."/>
        </authorList>
    </citation>
    <scope>NUCLEOTIDE SEQUENCE [LARGE SCALE GENOMIC DNA]</scope>
    <source>
        <strain evidence="2">DSM 15029 / JCM 12233 / NBRC 101239 / NRRL B-23049 / TU-B-10</strain>
    </source>
</reference>
<gene>
    <name evidence="1" type="ordered locus">GYO_0421</name>
</gene>
<dbReference type="STRING" id="1052585.GYO_0421"/>
<organism evidence="1 2">
    <name type="scientific">Bacillus spizizenii (strain DSM 15029 / JCM 12233 / NBRC 101239 / NRRL B-23049 / TU-B-10)</name>
    <name type="common">Bacillus subtilis subsp. spizizenii</name>
    <dbReference type="NCBI Taxonomy" id="1052585"/>
    <lineage>
        <taxon>Bacteria</taxon>
        <taxon>Bacillati</taxon>
        <taxon>Bacillota</taxon>
        <taxon>Bacilli</taxon>
        <taxon>Bacillales</taxon>
        <taxon>Bacillaceae</taxon>
        <taxon>Bacillus</taxon>
    </lineage>
</organism>
<dbReference type="EMBL" id="CP002905">
    <property type="protein sequence ID" value="AEP85138.1"/>
    <property type="molecule type" value="Genomic_DNA"/>
</dbReference>
<protein>
    <submittedName>
        <fullName evidence="1">Uncharacterized protein</fullName>
    </submittedName>
</protein>
<dbReference type="HOGENOM" id="CLU_3340297_0_0_9"/>
<evidence type="ECO:0000313" key="1">
    <source>
        <dbReference type="EMBL" id="AEP85138.1"/>
    </source>
</evidence>
<dbReference type="KEGG" id="bst:GYO_0421"/>
<name>G4NQQ3_BACS4</name>
<sequence>MEIHVEEHIVIISGYGHVGSLVMFDEVFFVSRCRYGN</sequence>
<accession>G4NQQ3</accession>